<dbReference type="InterPro" id="IPR058248">
    <property type="entry name" value="Lxx211020-like"/>
</dbReference>
<evidence type="ECO:0000313" key="2">
    <source>
        <dbReference type="EMBL" id="SMQ85627.1"/>
    </source>
</evidence>
<dbReference type="Pfam" id="PF04314">
    <property type="entry name" value="PCuAC"/>
    <property type="match status" value="1"/>
</dbReference>
<dbReference type="PANTHER" id="PTHR36302:SF1">
    <property type="entry name" value="COPPER CHAPERONE PCU(A)C"/>
    <property type="match status" value="1"/>
</dbReference>
<accession>A0A1Y6GB22</accession>
<feature type="chain" id="PRO_5013164896" description="Copper(I)-binding protein" evidence="1">
    <location>
        <begin position="25"/>
        <end position="170"/>
    </location>
</feature>
<protein>
    <recommendedName>
        <fullName evidence="4">Copper(I)-binding protein</fullName>
    </recommendedName>
</protein>
<dbReference type="EMBL" id="FXWK01000002">
    <property type="protein sequence ID" value="SMQ85627.1"/>
    <property type="molecule type" value="Genomic_DNA"/>
</dbReference>
<gene>
    <name evidence="2" type="ORF">SAMN06295905_2914</name>
</gene>
<dbReference type="SUPFAM" id="SSF110087">
    <property type="entry name" value="DR1885-like metal-binding protein"/>
    <property type="match status" value="1"/>
</dbReference>
<organism evidence="2 3">
    <name type="scientific">Devosia lucknowensis</name>
    <dbReference type="NCBI Taxonomy" id="1096929"/>
    <lineage>
        <taxon>Bacteria</taxon>
        <taxon>Pseudomonadati</taxon>
        <taxon>Pseudomonadota</taxon>
        <taxon>Alphaproteobacteria</taxon>
        <taxon>Hyphomicrobiales</taxon>
        <taxon>Devosiaceae</taxon>
        <taxon>Devosia</taxon>
    </lineage>
</organism>
<dbReference type="InterPro" id="IPR007410">
    <property type="entry name" value="LpqE-like"/>
</dbReference>
<dbReference type="RefSeq" id="WP_086471274.1">
    <property type="nucleotide sequence ID" value="NZ_FXWK01000002.1"/>
</dbReference>
<dbReference type="OrthoDB" id="9796962at2"/>
<dbReference type="PANTHER" id="PTHR36302">
    <property type="entry name" value="BLR7088 PROTEIN"/>
    <property type="match status" value="1"/>
</dbReference>
<dbReference type="AlphaFoldDB" id="A0A1Y6GB22"/>
<name>A0A1Y6GB22_9HYPH</name>
<evidence type="ECO:0008006" key="4">
    <source>
        <dbReference type="Google" id="ProtNLM"/>
    </source>
</evidence>
<proteinExistence type="predicted"/>
<feature type="signal peptide" evidence="1">
    <location>
        <begin position="1"/>
        <end position="24"/>
    </location>
</feature>
<keyword evidence="1" id="KW-0732">Signal</keyword>
<dbReference type="Gene3D" id="2.60.40.1890">
    <property type="entry name" value="PCu(A)C copper chaperone"/>
    <property type="match status" value="1"/>
</dbReference>
<evidence type="ECO:0000313" key="3">
    <source>
        <dbReference type="Proteomes" id="UP000194474"/>
    </source>
</evidence>
<dbReference type="Proteomes" id="UP000194474">
    <property type="component" value="Unassembled WGS sequence"/>
</dbReference>
<sequence length="170" mass="17257">MSRRSSILTLALATTLASLPPAIAQDASAHAAHAETAPVTVGAIEISGAFTRATLPNAPVAGGFLTLTNTGAEDDRLVSVDSPIAREGQIHEMAMQGDVMRMRQLADGLVIPAGATVVLEPGGYHLMFMGLTGAIAEGDAVPVTLTFEKAGTVTLDLRAGATAAAAPMSH</sequence>
<evidence type="ECO:0000256" key="1">
    <source>
        <dbReference type="SAM" id="SignalP"/>
    </source>
</evidence>
<keyword evidence="3" id="KW-1185">Reference proteome</keyword>
<dbReference type="InterPro" id="IPR036182">
    <property type="entry name" value="PCuAC_sf"/>
</dbReference>
<reference evidence="3" key="1">
    <citation type="submission" date="2017-04" db="EMBL/GenBank/DDBJ databases">
        <authorList>
            <person name="Varghese N."/>
            <person name="Submissions S."/>
        </authorList>
    </citation>
    <scope>NUCLEOTIDE SEQUENCE [LARGE SCALE GENOMIC DNA]</scope>
</reference>